<comment type="caution">
    <text evidence="1">The sequence shown here is derived from an EMBL/GenBank/DDBJ whole genome shotgun (WGS) entry which is preliminary data.</text>
</comment>
<protein>
    <submittedName>
        <fullName evidence="1">Uncharacterized protein</fullName>
    </submittedName>
</protein>
<proteinExistence type="predicted"/>
<reference evidence="1" key="2">
    <citation type="journal article" date="2014" name="ISME J.">
        <title>Microbial stratification in low pH oxic and suboxic macroscopic growths along an acid mine drainage.</title>
        <authorList>
            <person name="Mendez-Garcia C."/>
            <person name="Mesa V."/>
            <person name="Sprenger R.R."/>
            <person name="Richter M."/>
            <person name="Diez M.S."/>
            <person name="Solano J."/>
            <person name="Bargiela R."/>
            <person name="Golyshina O.V."/>
            <person name="Manteca A."/>
            <person name="Ramos J.L."/>
            <person name="Gallego J.R."/>
            <person name="Llorente I."/>
            <person name="Martins Dos Santos V.A."/>
            <person name="Jensen O.N."/>
            <person name="Pelaez A.I."/>
            <person name="Sanchez J."/>
            <person name="Ferrer M."/>
        </authorList>
    </citation>
    <scope>NUCLEOTIDE SEQUENCE</scope>
</reference>
<dbReference type="EMBL" id="AUZZ01007410">
    <property type="protein sequence ID" value="EQD42596.1"/>
    <property type="molecule type" value="Genomic_DNA"/>
</dbReference>
<dbReference type="AlphaFoldDB" id="T0Z3U9"/>
<organism evidence="1">
    <name type="scientific">mine drainage metagenome</name>
    <dbReference type="NCBI Taxonomy" id="410659"/>
    <lineage>
        <taxon>unclassified sequences</taxon>
        <taxon>metagenomes</taxon>
        <taxon>ecological metagenomes</taxon>
    </lineage>
</organism>
<accession>T0Z3U9</accession>
<sequence>MLIAGTHGRSVWTLDVLPIEDLTASLMARPLHLFAVADIKAGRDWWRRGSPWFDTRHDAPQLSGSFWARSAGSATFTVLDDAGLPIQHWSAPAVHGINLWRWNLLMDGKLALAAENARLAREHLAPATANWSAMPVRQALELGQPLRLMPGKYTLRV</sequence>
<reference evidence="1" key="1">
    <citation type="submission" date="2013-08" db="EMBL/GenBank/DDBJ databases">
        <authorList>
            <person name="Mendez C."/>
            <person name="Richter M."/>
            <person name="Ferrer M."/>
            <person name="Sanchez J."/>
        </authorList>
    </citation>
    <scope>NUCLEOTIDE SEQUENCE</scope>
</reference>
<gene>
    <name evidence="1" type="ORF">B2A_10275</name>
</gene>
<evidence type="ECO:0000313" key="1">
    <source>
        <dbReference type="EMBL" id="EQD42596.1"/>
    </source>
</evidence>
<name>T0Z3U9_9ZZZZ</name>
<feature type="non-terminal residue" evidence="1">
    <location>
        <position position="157"/>
    </location>
</feature>